<feature type="domain" description="Polysaccharide export protein N-terminal" evidence="2">
    <location>
        <begin position="25"/>
        <end position="88"/>
    </location>
</feature>
<dbReference type="RefSeq" id="WP_394463225.1">
    <property type="nucleotide sequence ID" value="NZ_JBIGHZ010000006.1"/>
</dbReference>
<evidence type="ECO:0000313" key="4">
    <source>
        <dbReference type="EMBL" id="MFG6449724.1"/>
    </source>
</evidence>
<feature type="domain" description="Soluble ligand binding" evidence="3">
    <location>
        <begin position="398"/>
        <end position="446"/>
    </location>
</feature>
<keyword evidence="5" id="KW-1185">Reference proteome</keyword>
<evidence type="ECO:0000259" key="3">
    <source>
        <dbReference type="Pfam" id="PF10531"/>
    </source>
</evidence>
<accession>A0ABW7FZH9</accession>
<keyword evidence="1" id="KW-0732">Signal</keyword>
<name>A0ABW7FZH9_9BURK</name>
<evidence type="ECO:0000313" key="5">
    <source>
        <dbReference type="Proteomes" id="UP001606099"/>
    </source>
</evidence>
<dbReference type="Gene3D" id="3.10.560.10">
    <property type="entry name" value="Outer membrane lipoprotein wza domain like"/>
    <property type="match status" value="2"/>
</dbReference>
<dbReference type="InterPro" id="IPR003715">
    <property type="entry name" value="Poly_export_N"/>
</dbReference>
<dbReference type="PANTHER" id="PTHR33619">
    <property type="entry name" value="POLYSACCHARIDE EXPORT PROTEIN GFCE-RELATED"/>
    <property type="match status" value="1"/>
</dbReference>
<dbReference type="Pfam" id="PF10531">
    <property type="entry name" value="SLBB"/>
    <property type="match status" value="1"/>
</dbReference>
<dbReference type="PANTHER" id="PTHR33619:SF3">
    <property type="entry name" value="POLYSACCHARIDE EXPORT PROTEIN GFCE-RELATED"/>
    <property type="match status" value="1"/>
</dbReference>
<proteinExistence type="predicted"/>
<dbReference type="InterPro" id="IPR049712">
    <property type="entry name" value="Poly_export"/>
</dbReference>
<dbReference type="InterPro" id="IPR019554">
    <property type="entry name" value="Soluble_ligand-bd"/>
</dbReference>
<comment type="caution">
    <text evidence="4">The sequence shown here is derived from an EMBL/GenBank/DDBJ whole genome shotgun (WGS) entry which is preliminary data.</text>
</comment>
<dbReference type="Gene3D" id="3.30.1950.10">
    <property type="entry name" value="wza like domain"/>
    <property type="match status" value="1"/>
</dbReference>
<dbReference type="Pfam" id="PF02563">
    <property type="entry name" value="Poly_export"/>
    <property type="match status" value="1"/>
</dbReference>
<dbReference type="EMBL" id="JBIGHZ010000006">
    <property type="protein sequence ID" value="MFG6449724.1"/>
    <property type="molecule type" value="Genomic_DNA"/>
</dbReference>
<gene>
    <name evidence="4" type="ORF">ACG0Z6_15980</name>
</gene>
<evidence type="ECO:0000256" key="1">
    <source>
        <dbReference type="ARBA" id="ARBA00022729"/>
    </source>
</evidence>
<reference evidence="4 5" key="1">
    <citation type="submission" date="2024-08" db="EMBL/GenBank/DDBJ databases">
        <authorList>
            <person name="Lu H."/>
        </authorList>
    </citation>
    <scope>NUCLEOTIDE SEQUENCE [LARGE SCALE GENOMIC DNA]</scope>
    <source>
        <strain evidence="4 5">BYS180W</strain>
    </source>
</reference>
<evidence type="ECO:0000259" key="2">
    <source>
        <dbReference type="Pfam" id="PF02563"/>
    </source>
</evidence>
<sequence length="494" mass="53394">MVFGAHLFQGHFAKESFAGFNPMHQITPGDRLTVRLWGAFTHDGVVTVDAQGNVFLPQVGPVRVAGVRNGELNAHVEAQVKRTFRANVGVYASLEAAQPVRIYVTGYVRAPGLYGGVSSDSVLAYLDKAGGIDPERGSFLNLDVMRGGQTRAQINLYDFLLHGQMPALQLQDGDTLVVKPRQHSVQVSGAAFNAYTFEFSKATLSAAELIAVARPRPEATHMAIVRKTGSQRRSEYHALSSVGQSPKVEIQDGDEVTFSADKYPGTVLVRIEGAHLGERTLVMPYGSTLADAIKRIRPAPQAQMQAMQLMRRSVAVRQKELLETSLRSMEAYALTARSSTSEESALRVREAELITQYIARARSVQPTGQVVLAQSEASGAMLLEDGDVLRVPERTHLVTISGEVNMPSALVHEPGMNASAYIARAGGHTQSSDGARILVLRQDGSVSENPRGALQPGDEVLVLPRIDTKNIEVARGLTQIIYQVAVAARALLAL</sequence>
<organism evidence="4 5">
    <name type="scientific">Roseateles rivi</name>
    <dbReference type="NCBI Taxonomy" id="3299028"/>
    <lineage>
        <taxon>Bacteria</taxon>
        <taxon>Pseudomonadati</taxon>
        <taxon>Pseudomonadota</taxon>
        <taxon>Betaproteobacteria</taxon>
        <taxon>Burkholderiales</taxon>
        <taxon>Sphaerotilaceae</taxon>
        <taxon>Roseateles</taxon>
    </lineage>
</organism>
<protein>
    <submittedName>
        <fullName evidence="4">Polysaccharide biosynthesis/export family protein</fullName>
    </submittedName>
</protein>
<dbReference type="Proteomes" id="UP001606099">
    <property type="component" value="Unassembled WGS sequence"/>
</dbReference>